<gene>
    <name evidence="1" type="ORF">FO442_15175</name>
</gene>
<evidence type="ECO:0000313" key="2">
    <source>
        <dbReference type="Proteomes" id="UP000316008"/>
    </source>
</evidence>
<dbReference type="RefSeq" id="WP_144334063.1">
    <property type="nucleotide sequence ID" value="NZ_VLPL01000008.1"/>
</dbReference>
<accession>A0A556MN45</accession>
<keyword evidence="2" id="KW-1185">Reference proteome</keyword>
<dbReference type="EMBL" id="VLPL01000008">
    <property type="protein sequence ID" value="TSJ41252.1"/>
    <property type="molecule type" value="Genomic_DNA"/>
</dbReference>
<proteinExistence type="predicted"/>
<reference evidence="1 2" key="1">
    <citation type="submission" date="2019-07" db="EMBL/GenBank/DDBJ databases">
        <authorList>
            <person name="Huq M.A."/>
        </authorList>
    </citation>
    <scope>NUCLEOTIDE SEQUENCE [LARGE SCALE GENOMIC DNA]</scope>
    <source>
        <strain evidence="1 2">MAH-3</strain>
    </source>
</reference>
<protein>
    <submittedName>
        <fullName evidence="1">Uncharacterized protein</fullName>
    </submittedName>
</protein>
<name>A0A556MN45_9FLAO</name>
<dbReference type="Proteomes" id="UP000316008">
    <property type="component" value="Unassembled WGS sequence"/>
</dbReference>
<organism evidence="1 2">
    <name type="scientific">Fluviicola chungangensis</name>
    <dbReference type="NCBI Taxonomy" id="2597671"/>
    <lineage>
        <taxon>Bacteria</taxon>
        <taxon>Pseudomonadati</taxon>
        <taxon>Bacteroidota</taxon>
        <taxon>Flavobacteriia</taxon>
        <taxon>Flavobacteriales</taxon>
        <taxon>Crocinitomicaceae</taxon>
        <taxon>Fluviicola</taxon>
    </lineage>
</organism>
<comment type="caution">
    <text evidence="1">The sequence shown here is derived from an EMBL/GenBank/DDBJ whole genome shotgun (WGS) entry which is preliminary data.</text>
</comment>
<dbReference type="OrthoDB" id="1465441at2"/>
<evidence type="ECO:0000313" key="1">
    <source>
        <dbReference type="EMBL" id="TSJ41252.1"/>
    </source>
</evidence>
<sequence>MKKWGFILIALVCTANSFSQSYPEDREKFVKTISSLTSDYLDKEQKDFLKDEFSVALLKSTDFPDKYFSKMVATCNLMESKRLKVYPEIYNYVFSVYSFVKNKQPESSFTAWHSSVDKLLDAKNVNKFKDFIETSAGFFSKGMLASSSNEEWYFYGTYLFEFTDRPIIKFTNGKLVCGFPNRGAKKDEPRFIDSLVVYNTNGTYDPTLKKWIGQGGKVNWVKVGLKENETFAELGNYDASLKSNFIKADTVALTSPFFPGKKVKGTLNERAFRIIREADRNYPQFISFERKLIINNVLPDMDYVGGFSLQGASVIGIGNATELAQLTIKRNGKKFLVAKTQYIAIEPAKIVSNITQTTLYVGEKDSITHPGVGFTYTKDSNIVELTRGKSGVLQSPFTDSYHQLEWYVQKVTWKRTGTDLYFTYEFGTSQEQRIARFESMNFYDARLYDRLQGMEQVHPLAALYNYCYKYDEFTLTEGKAATALGKTIDQVKTQLLDLASYGFISYDTENKIIKVNQKTKVFIESRAGKRDYDNLIFVSDMRPKPKFAPEQLKDNPALQKVAAQDSILAIQRRLMPNFGSMNLGTMEIALEAVDRVTISDAQGSFVLPDRAQVKITKNRDFKFTGWASSGKFEIHTLEANYAYDANKINLIKTDRSYFRAKPLSQADGTRSIALGSPVHGIVGEILVDDPTNRSGMKKEITKYPILKSTKPSKVYYNQEDLFKGVYDSARFYYTCLPFEMDSLDNFSEKSFRLKGELVSAGIFPVIKEDLRIMPDYSLGFSTVAPPEGHVFYGTKAVYKNKIVLSNNGLQGAGVINFIQSTSDSKAFTFLPDSTLGYAKFENKPVEAGVQFPDVKSPDAFITYVPRQNVLKASSTQENELAFFNGEAKMKGTAIIQPTGMTGFGIISMQKANLGSDNFKFKRYDINSDTSVFNLKNPYPEEGESPLAFSSNNVNAHISFKDRKGDFKSNDGEELKIFPVIKYAAKVDLFTWLMDQDEMELSKKGGGSGDININTDLNLAQPNMFSIHPDQDSLQFAAPKVKFSMKSKVLYCSNTTFIDVADARIYPDSAKVTIHKNAVMDPLLNSKIVANYVTKYHTFLNANTTIAARRKYTSEGDYPYYDADSVKTLIHMDKITVDSTSQTVATGTVKSEAGFKLNKYFDYYGPMKIRAANPLISFSGATRINHNCEKFAKSWMSFSAEIDPKNIQIPVTPNMKTLDGQAIAAGIVWRDSRQKDSIRLYPTFLSSLEDPNDPIFITATGVLQYDFSSKEFQIGPKEKLLNRNEPGNFISLHTESCSMNGEGKINMGMDYGDVTVDAIGTVSYNQQSGQTDVNATLKLNLPMDKGVWESAGQRIVDYEGSKPLSFETTNIEQALLMWGDRKTADKIKSDYTLSEDKKVKRLPDEMEKSIVITGVHLKNIPLTKDIRGLMSSLEGAAIVNLYGKPVMRQVVFRAAFEQIYSQNGDHFTIMMQVPGGPDYLLDYGMMKRDGTLNIITSDSELANSINAIKEDKRKSKGFLYQISTNSVYLGKLNAIFE</sequence>